<accession>A0A8T0AHG0</accession>
<feature type="compositionally biased region" description="Acidic residues" evidence="10">
    <location>
        <begin position="98"/>
        <end position="115"/>
    </location>
</feature>
<evidence type="ECO:0000256" key="11">
    <source>
        <dbReference type="SAM" id="Phobius"/>
    </source>
</evidence>
<comment type="caution">
    <text evidence="12">The sequence shown here is derived from an EMBL/GenBank/DDBJ whole genome shotgun (WGS) entry which is preliminary data.</text>
</comment>
<dbReference type="AlphaFoldDB" id="A0A8T0AHG0"/>
<evidence type="ECO:0000313" key="13">
    <source>
        <dbReference type="Proteomes" id="UP000606274"/>
    </source>
</evidence>
<evidence type="ECO:0000256" key="4">
    <source>
        <dbReference type="ARBA" id="ARBA00022692"/>
    </source>
</evidence>
<keyword evidence="8" id="KW-0496">Mitochondrion</keyword>
<comment type="pathway">
    <text evidence="2">Energy metabolism; oxidative phosphorylation.</text>
</comment>
<evidence type="ECO:0000256" key="8">
    <source>
        <dbReference type="ARBA" id="ARBA00023128"/>
    </source>
</evidence>
<evidence type="ECO:0000313" key="12">
    <source>
        <dbReference type="EMBL" id="KAF7690602.1"/>
    </source>
</evidence>
<evidence type="ECO:0000256" key="9">
    <source>
        <dbReference type="ARBA" id="ARBA00023136"/>
    </source>
</evidence>
<feature type="compositionally biased region" description="Basic and acidic residues" evidence="10">
    <location>
        <begin position="50"/>
        <end position="97"/>
    </location>
</feature>
<feature type="transmembrane region" description="Helical" evidence="11">
    <location>
        <begin position="156"/>
        <end position="175"/>
    </location>
</feature>
<dbReference type="InterPro" id="IPR003205">
    <property type="entry name" value="Cyt_c_oxidase_su8"/>
</dbReference>
<name>A0A8T0AHG0_SILME</name>
<protein>
    <submittedName>
        <fullName evidence="12">Uncharacterized protein</fullName>
    </submittedName>
</protein>
<organism evidence="12 13">
    <name type="scientific">Silurus meridionalis</name>
    <name type="common">Southern catfish</name>
    <name type="synonym">Silurus soldatovi meridionalis</name>
    <dbReference type="NCBI Taxonomy" id="175797"/>
    <lineage>
        <taxon>Eukaryota</taxon>
        <taxon>Metazoa</taxon>
        <taxon>Chordata</taxon>
        <taxon>Craniata</taxon>
        <taxon>Vertebrata</taxon>
        <taxon>Euteleostomi</taxon>
        <taxon>Actinopterygii</taxon>
        <taxon>Neopterygii</taxon>
        <taxon>Teleostei</taxon>
        <taxon>Ostariophysi</taxon>
        <taxon>Siluriformes</taxon>
        <taxon>Siluridae</taxon>
        <taxon>Silurus</taxon>
    </lineage>
</organism>
<dbReference type="CDD" id="cd00930">
    <property type="entry name" value="Cyt_c_Oxidase_VIII"/>
    <property type="match status" value="1"/>
</dbReference>
<dbReference type="Gene3D" id="4.10.81.10">
    <property type="entry name" value="Cytochrome c oxidase, subunit 8"/>
    <property type="match status" value="1"/>
</dbReference>
<evidence type="ECO:0000256" key="3">
    <source>
        <dbReference type="ARBA" id="ARBA00010117"/>
    </source>
</evidence>
<dbReference type="Proteomes" id="UP000606274">
    <property type="component" value="Unassembled WGS sequence"/>
</dbReference>
<keyword evidence="5" id="KW-0999">Mitochondrion inner membrane</keyword>
<sequence>MEAGGTDCCMSGADTGILLNGERKTHMRFVSRRKRSGLIQNWHCFKYGEERRGEERRGEERKRRGGEEEERKRRGGEEERRRGEEEERGEERRRGGEEGEEEEEEREEEEREGGEEERSIRPMQLRSLSWSRLIVPNRSGSIYSKPPKTKIGPGQSLFIITVFAVALLLPAGWILHHLPEYRQRRSSSPKP</sequence>
<keyword evidence="7 11" id="KW-1133">Transmembrane helix</keyword>
<evidence type="ECO:0000256" key="10">
    <source>
        <dbReference type="SAM" id="MobiDB-lite"/>
    </source>
</evidence>
<keyword evidence="9 11" id="KW-0472">Membrane</keyword>
<dbReference type="GO" id="GO:0006123">
    <property type="term" value="P:mitochondrial electron transport, cytochrome c to oxygen"/>
    <property type="evidence" value="ECO:0007669"/>
    <property type="project" value="InterPro"/>
</dbReference>
<evidence type="ECO:0000256" key="7">
    <source>
        <dbReference type="ARBA" id="ARBA00022989"/>
    </source>
</evidence>
<proteinExistence type="inferred from homology"/>
<dbReference type="Pfam" id="PF02285">
    <property type="entry name" value="COX8"/>
    <property type="match status" value="1"/>
</dbReference>
<keyword evidence="6" id="KW-0809">Transit peptide</keyword>
<dbReference type="PANTHER" id="PTHR16717:SF7">
    <property type="entry name" value="CYTOCHROME C OXIDASE SUBUNIT 8A, MITOCHONDRIAL-LIKE"/>
    <property type="match status" value="1"/>
</dbReference>
<dbReference type="SUPFAM" id="SSF81431">
    <property type="entry name" value="Mitochondrial cytochrome c oxidase subunit VIIIb (aka IX)"/>
    <property type="match status" value="1"/>
</dbReference>
<comment type="subcellular location">
    <subcellularLocation>
        <location evidence="1">Mitochondrion inner membrane</location>
        <topology evidence="1">Single-pass membrane protein</topology>
    </subcellularLocation>
</comment>
<feature type="region of interest" description="Disordered" evidence="10">
    <location>
        <begin position="50"/>
        <end position="122"/>
    </location>
</feature>
<evidence type="ECO:0000256" key="2">
    <source>
        <dbReference type="ARBA" id="ARBA00004673"/>
    </source>
</evidence>
<dbReference type="InterPro" id="IPR036548">
    <property type="entry name" value="Cyt_c_oxidase_su8_sf"/>
</dbReference>
<keyword evidence="13" id="KW-1185">Reference proteome</keyword>
<evidence type="ECO:0000256" key="1">
    <source>
        <dbReference type="ARBA" id="ARBA00004434"/>
    </source>
</evidence>
<evidence type="ECO:0000256" key="5">
    <source>
        <dbReference type="ARBA" id="ARBA00022792"/>
    </source>
</evidence>
<gene>
    <name evidence="12" type="ORF">HF521_012406</name>
</gene>
<comment type="similarity">
    <text evidence="3">Belongs to the cytochrome c oxidase VIII family.</text>
</comment>
<dbReference type="GO" id="GO:0045277">
    <property type="term" value="C:respiratory chain complex IV"/>
    <property type="evidence" value="ECO:0007669"/>
    <property type="project" value="InterPro"/>
</dbReference>
<reference evidence="12" key="1">
    <citation type="submission" date="2020-08" db="EMBL/GenBank/DDBJ databases">
        <title>Chromosome-level assembly of Southern catfish (Silurus meridionalis) provides insights into visual adaptation to the nocturnal and benthic lifestyles.</title>
        <authorList>
            <person name="Zhang Y."/>
            <person name="Wang D."/>
            <person name="Peng Z."/>
        </authorList>
    </citation>
    <scope>NUCLEOTIDE SEQUENCE</scope>
    <source>
        <strain evidence="12">SWU-2019-XX</strain>
        <tissue evidence="12">Muscle</tissue>
    </source>
</reference>
<dbReference type="PANTHER" id="PTHR16717">
    <property type="entry name" value="CYTOCHROME C OXIDASE POLYPEPTIDE VIII"/>
    <property type="match status" value="1"/>
</dbReference>
<evidence type="ECO:0000256" key="6">
    <source>
        <dbReference type="ARBA" id="ARBA00022946"/>
    </source>
</evidence>
<dbReference type="EMBL" id="JABFDY010000023">
    <property type="protein sequence ID" value="KAF7690602.1"/>
    <property type="molecule type" value="Genomic_DNA"/>
</dbReference>
<keyword evidence="4 11" id="KW-0812">Transmembrane</keyword>
<dbReference type="GO" id="GO:0005743">
    <property type="term" value="C:mitochondrial inner membrane"/>
    <property type="evidence" value="ECO:0007669"/>
    <property type="project" value="UniProtKB-SubCell"/>
</dbReference>